<dbReference type="AlphaFoldDB" id="A0A379MUW3"/>
<proteinExistence type="predicted"/>
<evidence type="ECO:0000256" key="1">
    <source>
        <dbReference type="SAM" id="Phobius"/>
    </source>
</evidence>
<feature type="transmembrane region" description="Helical" evidence="1">
    <location>
        <begin position="6"/>
        <end position="25"/>
    </location>
</feature>
<protein>
    <submittedName>
        <fullName evidence="2">Uncharacterized protein</fullName>
    </submittedName>
</protein>
<organism evidence="2 3">
    <name type="scientific">Rikenella microfusus</name>
    <dbReference type="NCBI Taxonomy" id="28139"/>
    <lineage>
        <taxon>Bacteria</taxon>
        <taxon>Pseudomonadati</taxon>
        <taxon>Bacteroidota</taxon>
        <taxon>Bacteroidia</taxon>
        <taxon>Bacteroidales</taxon>
        <taxon>Rikenellaceae</taxon>
        <taxon>Rikenella</taxon>
    </lineage>
</organism>
<dbReference type="Proteomes" id="UP000255233">
    <property type="component" value="Unassembled WGS sequence"/>
</dbReference>
<evidence type="ECO:0000313" key="2">
    <source>
        <dbReference type="EMBL" id="SUE34422.1"/>
    </source>
</evidence>
<reference evidence="2 3" key="1">
    <citation type="submission" date="2018-06" db="EMBL/GenBank/DDBJ databases">
        <authorList>
            <consortium name="Pathogen Informatics"/>
            <person name="Doyle S."/>
        </authorList>
    </citation>
    <scope>NUCLEOTIDE SEQUENCE [LARGE SCALE GENOMIC DNA]</scope>
    <source>
        <strain evidence="2 3">NCTC11190</strain>
    </source>
</reference>
<keyword evidence="3" id="KW-1185">Reference proteome</keyword>
<evidence type="ECO:0000313" key="3">
    <source>
        <dbReference type="Proteomes" id="UP000255233"/>
    </source>
</evidence>
<dbReference type="STRING" id="880526.GCA_000427365_02174"/>
<keyword evidence="1" id="KW-1133">Transmembrane helix</keyword>
<accession>A0A379MUW3</accession>
<name>A0A379MUW3_9BACT</name>
<gene>
    <name evidence="2" type="ORF">NCTC11190_01645</name>
</gene>
<keyword evidence="1" id="KW-0812">Transmembrane</keyword>
<sequence>MRYKNIAVSLTDFLFSFITFVLNLVKELIKDRLPEFFSLLLRLLCNSQFILP</sequence>
<dbReference type="EMBL" id="UGVL01000001">
    <property type="protein sequence ID" value="SUE34422.1"/>
    <property type="molecule type" value="Genomic_DNA"/>
</dbReference>
<keyword evidence="1" id="KW-0472">Membrane</keyword>